<name>S9V1J8_9TRYP</name>
<dbReference type="Proteomes" id="UP000015354">
    <property type="component" value="Unassembled WGS sequence"/>
</dbReference>
<organism evidence="1 3">
    <name type="scientific">Strigomonas culicis</name>
    <dbReference type="NCBI Taxonomy" id="28005"/>
    <lineage>
        <taxon>Eukaryota</taxon>
        <taxon>Discoba</taxon>
        <taxon>Euglenozoa</taxon>
        <taxon>Kinetoplastea</taxon>
        <taxon>Metakinetoplastina</taxon>
        <taxon>Trypanosomatida</taxon>
        <taxon>Trypanosomatidae</taxon>
        <taxon>Strigomonadinae</taxon>
        <taxon>Strigomonas</taxon>
    </lineage>
</organism>
<dbReference type="AlphaFoldDB" id="S9V1J8"/>
<reference evidence="1" key="2">
    <citation type="submission" date="2013-03" db="EMBL/GenBank/DDBJ databases">
        <authorList>
            <person name="Motta M.C.M."/>
            <person name="Martins A.C.A."/>
            <person name="Preta C.M.C.C."/>
            <person name="Silva R."/>
            <person name="de Souza S.S."/>
            <person name="Klein C.C."/>
            <person name="de Almeida L.G.P."/>
            <person name="Cunha O.L."/>
            <person name="Colabardini A.C."/>
            <person name="Lima B.A."/>
            <person name="Machado C.R."/>
            <person name="Soares C.M.A."/>
            <person name="de Menezes C.B.A."/>
            <person name="Bartolomeu D.C."/>
            <person name="Grisard E.C."/>
            <person name="Fantinatti-Garboggini F."/>
            <person name="Rodrigues-Luiz G.F."/>
            <person name="Wagner G."/>
            <person name="Goldman G.H."/>
            <person name="Fietto J.L.R."/>
            <person name="Ciapina L.P."/>
            <person name="Brocchi M."/>
            <person name="Elias M.C."/>
            <person name="Goldman M.H.S."/>
            <person name="Sagot M.-F."/>
            <person name="Pereira M."/>
            <person name="Stoco P.H."/>
            <person name="Teixeira S.M.R."/>
            <person name="de Mendonca-Neto R.P."/>
            <person name="Maciel T.E.F."/>
            <person name="Mendes T.A.O."/>
            <person name="Urmenyi T.P."/>
            <person name="Teixeira M.M.G."/>
            <person name="de Camargo E.F.P."/>
            <person name="de Sousa W."/>
            <person name="Schenkman S."/>
            <person name="de Vasconcelos A.T.R."/>
        </authorList>
    </citation>
    <scope>NUCLEOTIDE SEQUENCE</scope>
</reference>
<keyword evidence="3" id="KW-1185">Reference proteome</keyword>
<comment type="caution">
    <text evidence="1">The sequence shown here is derived from an EMBL/GenBank/DDBJ whole genome shotgun (WGS) entry which is preliminary data.</text>
</comment>
<protein>
    <recommendedName>
        <fullName evidence="4">Calcyphosin</fullName>
    </recommendedName>
</protein>
<dbReference type="EMBL" id="ATMH01006908">
    <property type="protein sequence ID" value="EPY24980.1"/>
    <property type="molecule type" value="Genomic_DNA"/>
</dbReference>
<dbReference type="EMBL" id="ATMH01008843">
    <property type="protein sequence ID" value="EPY20771.1"/>
    <property type="molecule type" value="Genomic_DNA"/>
</dbReference>
<proteinExistence type="predicted"/>
<dbReference type="Gene3D" id="1.10.238.10">
    <property type="entry name" value="EF-hand"/>
    <property type="match status" value="1"/>
</dbReference>
<dbReference type="OrthoDB" id="444540at2759"/>
<evidence type="ECO:0000313" key="2">
    <source>
        <dbReference type="EMBL" id="EPY24980.1"/>
    </source>
</evidence>
<evidence type="ECO:0008006" key="4">
    <source>
        <dbReference type="Google" id="ProtNLM"/>
    </source>
</evidence>
<evidence type="ECO:0000313" key="1">
    <source>
        <dbReference type="EMBL" id="EPY20771.1"/>
    </source>
</evidence>
<sequence>MTPFFFVSGSIIVVYMLLVDLPDCSTDRNTHSSLFSSLLPSTYLAVQLLLVLFSSRLSSLCHYTRYHHHCTAMIGGEHKKERLSERAAHAQNQPKNRGYLQGTEAMTAGYTCETLQGNWAEERADAGYYDGKPLVRPDQTTWTTTYRKMTGNDGASPAETADRFRQETLLDIEDHAKRSYPGHQPHLERDHEAMVADSLHTVYEKTYVNPADVVPPVRAPVVLCGNPTSQGRAVVLRFRQALKGRMPGRSCVPGNVARTLRLALRGCCTNEETNCVNAKELQEGLLGVGIGASLAECMVLVRTFDTVGDDAASLLTITDEIRGHFSDRRALLVENVYNLLKSVSSDGLVTFQQLADLTDLRFLPSVQEGAATLEEAKDVYCKQMDFACPTALLQAERFGGFFADFSFEVDIDNDFEKVMRNMFHLSGGIGPSANTSCRRVRVTHLNGRITDEEIKNDITIRGDAQAVKEAILKNLRTQGITDVKDFQVTNEV</sequence>
<gene>
    <name evidence="2" type="ORF">STCU_06908</name>
    <name evidence="1" type="ORF">STCU_08843</name>
</gene>
<accession>S9V1J8</accession>
<evidence type="ECO:0000313" key="3">
    <source>
        <dbReference type="Proteomes" id="UP000015354"/>
    </source>
</evidence>
<reference evidence="1 3" key="1">
    <citation type="journal article" date="2013" name="PLoS ONE">
        <title>Predicting the Proteins of Angomonas deanei, Strigomonas culicis and Their Respective Endosymbionts Reveals New Aspects of the Trypanosomatidae Family.</title>
        <authorList>
            <person name="Motta M.C."/>
            <person name="Martins A.C."/>
            <person name="de Souza S.S."/>
            <person name="Catta-Preta C.M."/>
            <person name="Silva R."/>
            <person name="Klein C.C."/>
            <person name="de Almeida L.G."/>
            <person name="de Lima Cunha O."/>
            <person name="Ciapina L.P."/>
            <person name="Brocchi M."/>
            <person name="Colabardini A.C."/>
            <person name="de Araujo Lima B."/>
            <person name="Machado C.R."/>
            <person name="de Almeida Soares C.M."/>
            <person name="Probst C.M."/>
            <person name="de Menezes C.B."/>
            <person name="Thompson C.E."/>
            <person name="Bartholomeu D.C."/>
            <person name="Gradia D.F."/>
            <person name="Pavoni D.P."/>
            <person name="Grisard E.C."/>
            <person name="Fantinatti-Garboggini F."/>
            <person name="Marchini F.K."/>
            <person name="Rodrigues-Luiz G.F."/>
            <person name="Wagner G."/>
            <person name="Goldman G.H."/>
            <person name="Fietto J.L."/>
            <person name="Elias M.C."/>
            <person name="Goldman M.H."/>
            <person name="Sagot M.F."/>
            <person name="Pereira M."/>
            <person name="Stoco P.H."/>
            <person name="de Mendonca-Neto R.P."/>
            <person name="Teixeira S.M."/>
            <person name="Maciel T.E."/>
            <person name="de Oliveira Mendes T.A."/>
            <person name="Urmenyi T.P."/>
            <person name="de Souza W."/>
            <person name="Schenkman S."/>
            <person name="de Vasconcelos A.T."/>
        </authorList>
    </citation>
    <scope>NUCLEOTIDE SEQUENCE [LARGE SCALE GENOMIC DNA]</scope>
</reference>